<evidence type="ECO:0000259" key="11">
    <source>
        <dbReference type="Pfam" id="PF01061"/>
    </source>
</evidence>
<keyword evidence="5" id="KW-0762">Sugar transport</keyword>
<evidence type="ECO:0000256" key="2">
    <source>
        <dbReference type="ARBA" id="ARBA00007783"/>
    </source>
</evidence>
<dbReference type="InterPro" id="IPR000412">
    <property type="entry name" value="ABC_2_transport"/>
</dbReference>
<protein>
    <submittedName>
        <fullName evidence="12">Capsular polysaccharide transport system permease protein</fullName>
    </submittedName>
</protein>
<feature type="transmembrane region" description="Helical" evidence="10">
    <location>
        <begin position="78"/>
        <end position="96"/>
    </location>
</feature>
<proteinExistence type="inferred from homology"/>
<feature type="transmembrane region" description="Helical" evidence="10">
    <location>
        <begin position="125"/>
        <end position="150"/>
    </location>
</feature>
<keyword evidence="8" id="KW-0625">Polysaccharide transport</keyword>
<evidence type="ECO:0000256" key="8">
    <source>
        <dbReference type="ARBA" id="ARBA00023047"/>
    </source>
</evidence>
<dbReference type="PANTHER" id="PTHR30413">
    <property type="entry name" value="INNER MEMBRANE TRANSPORT PERMEASE"/>
    <property type="match status" value="1"/>
</dbReference>
<keyword evidence="3" id="KW-0813">Transport</keyword>
<evidence type="ECO:0000256" key="1">
    <source>
        <dbReference type="ARBA" id="ARBA00004651"/>
    </source>
</evidence>
<feature type="transmembrane region" description="Helical" evidence="10">
    <location>
        <begin position="199"/>
        <end position="218"/>
    </location>
</feature>
<keyword evidence="4" id="KW-1003">Cell membrane</keyword>
<feature type="domain" description="ABC-2 type transporter transmembrane" evidence="11">
    <location>
        <begin position="33"/>
        <end position="239"/>
    </location>
</feature>
<sequence length="277" mass="31415">MASKAYFFSKDILGGLLSGAAWRAAHLRMIVVGALMLREVHTRYGRDNLGFLWLIAEPMLFCLGVVAVWSATKPPHEHGIPVLAFVMTGYIPFFLWRHCVFRSVLCFRANGSLLYHRQVGIMDFLVARILLEIYGSIVTFALIAFVFGLADMYTVPEDLGLFFLGWTLMILYSAGLAIILACLSEMYDWVEKLVAPSTYLIMPISGAFFMVDWLPYWLQKYALLVPSVNAYEILRAGQFGSGVRVHYDLYYTLFVCLLLITIGLVLTRSVRRHVEVE</sequence>
<accession>A0A1H9CLV3</accession>
<comment type="subcellular location">
    <subcellularLocation>
        <location evidence="1">Cell membrane</location>
        <topology evidence="1">Multi-pass membrane protein</topology>
    </subcellularLocation>
</comment>
<evidence type="ECO:0000313" key="13">
    <source>
        <dbReference type="Proteomes" id="UP000199233"/>
    </source>
</evidence>
<feature type="transmembrane region" description="Helical" evidence="10">
    <location>
        <begin position="20"/>
        <end position="37"/>
    </location>
</feature>
<feature type="transmembrane region" description="Helical" evidence="10">
    <location>
        <begin position="162"/>
        <end position="187"/>
    </location>
</feature>
<keyword evidence="9 10" id="KW-0472">Membrane</keyword>
<organism evidence="12 13">
    <name type="scientific">Solimonas aquatica</name>
    <dbReference type="NCBI Taxonomy" id="489703"/>
    <lineage>
        <taxon>Bacteria</taxon>
        <taxon>Pseudomonadati</taxon>
        <taxon>Pseudomonadota</taxon>
        <taxon>Gammaproteobacteria</taxon>
        <taxon>Nevskiales</taxon>
        <taxon>Nevskiaceae</taxon>
        <taxon>Solimonas</taxon>
    </lineage>
</organism>
<dbReference type="GO" id="GO:0015774">
    <property type="term" value="P:polysaccharide transport"/>
    <property type="evidence" value="ECO:0007669"/>
    <property type="project" value="UniProtKB-KW"/>
</dbReference>
<dbReference type="STRING" id="489703.SAMN04488038_10385"/>
<dbReference type="RefSeq" id="WP_093282669.1">
    <property type="nucleotide sequence ID" value="NZ_FOFS01000003.1"/>
</dbReference>
<dbReference type="PANTHER" id="PTHR30413:SF10">
    <property type="entry name" value="CAPSULE POLYSACCHARIDE EXPORT INNER-MEMBRANE PROTEIN CTRC"/>
    <property type="match status" value="1"/>
</dbReference>
<dbReference type="PRINTS" id="PR00164">
    <property type="entry name" value="ABC2TRNSPORT"/>
</dbReference>
<dbReference type="OrthoDB" id="9814458at2"/>
<dbReference type="Pfam" id="PF01061">
    <property type="entry name" value="ABC2_membrane"/>
    <property type="match status" value="1"/>
</dbReference>
<keyword evidence="7 10" id="KW-1133">Transmembrane helix</keyword>
<evidence type="ECO:0000256" key="3">
    <source>
        <dbReference type="ARBA" id="ARBA00022448"/>
    </source>
</evidence>
<dbReference type="GO" id="GO:0015920">
    <property type="term" value="P:lipopolysaccharide transport"/>
    <property type="evidence" value="ECO:0007669"/>
    <property type="project" value="TreeGrafter"/>
</dbReference>
<dbReference type="EMBL" id="FOFS01000003">
    <property type="protein sequence ID" value="SEQ01663.1"/>
    <property type="molecule type" value="Genomic_DNA"/>
</dbReference>
<evidence type="ECO:0000256" key="6">
    <source>
        <dbReference type="ARBA" id="ARBA00022692"/>
    </source>
</evidence>
<evidence type="ECO:0000256" key="4">
    <source>
        <dbReference type="ARBA" id="ARBA00022475"/>
    </source>
</evidence>
<feature type="transmembrane region" description="Helical" evidence="10">
    <location>
        <begin position="249"/>
        <end position="267"/>
    </location>
</feature>
<dbReference type="AlphaFoldDB" id="A0A1H9CLV3"/>
<dbReference type="InterPro" id="IPR013525">
    <property type="entry name" value="ABC2_TM"/>
</dbReference>
<reference evidence="12 13" key="1">
    <citation type="submission" date="2016-10" db="EMBL/GenBank/DDBJ databases">
        <authorList>
            <person name="de Groot N.N."/>
        </authorList>
    </citation>
    <scope>NUCLEOTIDE SEQUENCE [LARGE SCALE GENOMIC DNA]</scope>
    <source>
        <strain evidence="12 13">DSM 25927</strain>
    </source>
</reference>
<gene>
    <name evidence="12" type="ORF">SAMN04488038_10385</name>
</gene>
<comment type="similarity">
    <text evidence="2">Belongs to the ABC-2 integral membrane protein family.</text>
</comment>
<dbReference type="GO" id="GO:0043190">
    <property type="term" value="C:ATP-binding cassette (ABC) transporter complex"/>
    <property type="evidence" value="ECO:0007669"/>
    <property type="project" value="InterPro"/>
</dbReference>
<evidence type="ECO:0000256" key="9">
    <source>
        <dbReference type="ARBA" id="ARBA00023136"/>
    </source>
</evidence>
<evidence type="ECO:0000256" key="7">
    <source>
        <dbReference type="ARBA" id="ARBA00022989"/>
    </source>
</evidence>
<name>A0A1H9CLV3_9GAMM</name>
<evidence type="ECO:0000256" key="10">
    <source>
        <dbReference type="SAM" id="Phobius"/>
    </source>
</evidence>
<feature type="transmembrane region" description="Helical" evidence="10">
    <location>
        <begin position="49"/>
        <end position="72"/>
    </location>
</feature>
<dbReference type="GO" id="GO:0140359">
    <property type="term" value="F:ABC-type transporter activity"/>
    <property type="evidence" value="ECO:0007669"/>
    <property type="project" value="InterPro"/>
</dbReference>
<evidence type="ECO:0000256" key="5">
    <source>
        <dbReference type="ARBA" id="ARBA00022597"/>
    </source>
</evidence>
<evidence type="ECO:0000313" key="12">
    <source>
        <dbReference type="EMBL" id="SEQ01663.1"/>
    </source>
</evidence>
<dbReference type="Proteomes" id="UP000199233">
    <property type="component" value="Unassembled WGS sequence"/>
</dbReference>
<keyword evidence="13" id="KW-1185">Reference proteome</keyword>
<keyword evidence="6 10" id="KW-0812">Transmembrane</keyword>